<keyword evidence="5" id="KW-0647">Proteasome</keyword>
<proteinExistence type="inferred from homology"/>
<name>A0A8H6SVV4_MYCCL</name>
<keyword evidence="2 4" id="KW-0143">Chaperone</keyword>
<accession>A0A8H6SVV4</accession>
<dbReference type="GO" id="GO:0005829">
    <property type="term" value="C:cytosol"/>
    <property type="evidence" value="ECO:0007669"/>
    <property type="project" value="TreeGrafter"/>
</dbReference>
<evidence type="ECO:0000256" key="2">
    <source>
        <dbReference type="ARBA" id="ARBA00023186"/>
    </source>
</evidence>
<organism evidence="5 6">
    <name type="scientific">Mycena chlorophos</name>
    <name type="common">Agaric fungus</name>
    <name type="synonym">Agaricus chlorophos</name>
    <dbReference type="NCBI Taxonomy" id="658473"/>
    <lineage>
        <taxon>Eukaryota</taxon>
        <taxon>Fungi</taxon>
        <taxon>Dikarya</taxon>
        <taxon>Basidiomycota</taxon>
        <taxon>Agaricomycotina</taxon>
        <taxon>Agaricomycetes</taxon>
        <taxon>Agaricomycetidae</taxon>
        <taxon>Agaricales</taxon>
        <taxon>Marasmiineae</taxon>
        <taxon>Mycenaceae</taxon>
        <taxon>Mycena</taxon>
    </lineage>
</organism>
<dbReference type="Gene3D" id="3.40.50.10900">
    <property type="entry name" value="PAC-like subunit"/>
    <property type="match status" value="2"/>
</dbReference>
<keyword evidence="6" id="KW-1185">Reference proteome</keyword>
<evidence type="ECO:0000256" key="4">
    <source>
        <dbReference type="PIRNR" id="PIRNR010044"/>
    </source>
</evidence>
<dbReference type="GO" id="GO:0000502">
    <property type="term" value="C:proteasome complex"/>
    <property type="evidence" value="ECO:0007669"/>
    <property type="project" value="UniProtKB-KW"/>
</dbReference>
<dbReference type="InterPro" id="IPR038389">
    <property type="entry name" value="PSMG2_sf"/>
</dbReference>
<dbReference type="OrthoDB" id="10260712at2759"/>
<comment type="function">
    <text evidence="4">Involved in 20S proteasome assembly.</text>
</comment>
<evidence type="ECO:0000256" key="1">
    <source>
        <dbReference type="ARBA" id="ARBA00019186"/>
    </source>
</evidence>
<evidence type="ECO:0000313" key="6">
    <source>
        <dbReference type="Proteomes" id="UP000613580"/>
    </source>
</evidence>
<dbReference type="GO" id="GO:0043248">
    <property type="term" value="P:proteasome assembly"/>
    <property type="evidence" value="ECO:0007669"/>
    <property type="project" value="TreeGrafter"/>
</dbReference>
<protein>
    <recommendedName>
        <fullName evidence="1 4">Proteasome assembly chaperone 2</fullName>
    </recommendedName>
</protein>
<comment type="similarity">
    <text evidence="3 4">Belongs to the PSMG2 family.</text>
</comment>
<dbReference type="PIRSF" id="PIRSF010044">
    <property type="entry name" value="UCP010044"/>
    <property type="match status" value="1"/>
</dbReference>
<dbReference type="Pfam" id="PF09754">
    <property type="entry name" value="PAC2"/>
    <property type="match status" value="1"/>
</dbReference>
<comment type="subunit">
    <text evidence="4">Component of the 20S proteasome chaperone.</text>
</comment>
<comment type="caution">
    <text evidence="5">The sequence shown here is derived from an EMBL/GenBank/DDBJ whole genome shotgun (WGS) entry which is preliminary data.</text>
</comment>
<dbReference type="InterPro" id="IPR019151">
    <property type="entry name" value="Proteasome_assmbl_chaperone_2"/>
</dbReference>
<dbReference type="EMBL" id="JACAZE010000009">
    <property type="protein sequence ID" value="KAF7306075.1"/>
    <property type="molecule type" value="Genomic_DNA"/>
</dbReference>
<dbReference type="InterPro" id="IPR016562">
    <property type="entry name" value="Proteasome_assmbl_chp_2_euk"/>
</dbReference>
<evidence type="ECO:0000256" key="3">
    <source>
        <dbReference type="ARBA" id="ARBA00025745"/>
    </source>
</evidence>
<evidence type="ECO:0000313" key="5">
    <source>
        <dbReference type="EMBL" id="KAF7306075.1"/>
    </source>
</evidence>
<gene>
    <name evidence="5" type="ORF">HMN09_00762400</name>
</gene>
<reference evidence="5" key="1">
    <citation type="submission" date="2020-05" db="EMBL/GenBank/DDBJ databases">
        <title>Mycena genomes resolve the evolution of fungal bioluminescence.</title>
        <authorList>
            <person name="Tsai I.J."/>
        </authorList>
    </citation>
    <scope>NUCLEOTIDE SEQUENCE</scope>
    <source>
        <strain evidence="5">110903Hualien_Pintung</strain>
    </source>
</reference>
<dbReference type="Proteomes" id="UP000613580">
    <property type="component" value="Unassembled WGS sequence"/>
</dbReference>
<dbReference type="PANTHER" id="PTHR12970">
    <property type="entry name" value="PROTEASOME ASSEMBLY CHAPERONE 2"/>
    <property type="match status" value="1"/>
</dbReference>
<dbReference type="AlphaFoldDB" id="A0A8H6SVV4"/>
<dbReference type="GO" id="GO:0005634">
    <property type="term" value="C:nucleus"/>
    <property type="evidence" value="ECO:0007669"/>
    <property type="project" value="TreeGrafter"/>
</dbReference>
<sequence>MAKFFIPTQDFPLAGKTIVVPVVSTANVSQLAADLLIATLSLERIGIFDSTFLVPALGAREDGPGVSTPLELYGKPGLDVVIVQQRSPALKSQKHEFVAALLDFVNTSGVTAALFLSGVDLSNRTDSQMMTPTYHLLPSGSPPSVLSSSPLARLLELPIPAYTSPVSQFPTLKNPETPPQASAGEPQVPFIPGGSLTRRIFQALSSTSSSGAKSASKVATAGILQFVLEGDNRADAALLASAVVAVLGVQVQGFKEPKSWKRGLFGAPPDSSLYD</sequence>
<dbReference type="PANTHER" id="PTHR12970:SF1">
    <property type="entry name" value="PROTEASOME ASSEMBLY CHAPERONE 2"/>
    <property type="match status" value="1"/>
</dbReference>
<dbReference type="SUPFAM" id="SSF159659">
    <property type="entry name" value="Cgl1923-like"/>
    <property type="match status" value="1"/>
</dbReference>